<dbReference type="EC" id="2.1.-.-" evidence="2"/>
<reference evidence="2" key="1">
    <citation type="submission" date="2023-08" db="EMBL/GenBank/DDBJ databases">
        <title>Complete genome sequence of Shewanella oncorhynchi Z-P2, a siderophore putrebactin-producing bacterium.</title>
        <authorList>
            <person name="Zhang Y."/>
        </authorList>
    </citation>
    <scope>NUCLEOTIDE SEQUENCE</scope>
    <source>
        <strain evidence="2">Z-P2</strain>
    </source>
</reference>
<dbReference type="AlphaFoldDB" id="A0AA50KGA5"/>
<dbReference type="GeneID" id="301338942"/>
<evidence type="ECO:0000313" key="2">
    <source>
        <dbReference type="EMBL" id="WMB74374.1"/>
    </source>
</evidence>
<dbReference type="Proteomes" id="UP001236800">
    <property type="component" value="Chromosome"/>
</dbReference>
<feature type="domain" description="Methyltransferase type 11" evidence="1">
    <location>
        <begin position="39"/>
        <end position="135"/>
    </location>
</feature>
<dbReference type="InterPro" id="IPR029063">
    <property type="entry name" value="SAM-dependent_MTases_sf"/>
</dbReference>
<dbReference type="KEGG" id="sog:RA178_07120"/>
<accession>A0AA50KGA5</accession>
<organism evidence="2">
    <name type="scientific">Shewanella oncorhynchi</name>
    <dbReference type="NCBI Taxonomy" id="2726434"/>
    <lineage>
        <taxon>Bacteria</taxon>
        <taxon>Pseudomonadati</taxon>
        <taxon>Pseudomonadota</taxon>
        <taxon>Gammaproteobacteria</taxon>
        <taxon>Alteromonadales</taxon>
        <taxon>Shewanellaceae</taxon>
        <taxon>Shewanella</taxon>
    </lineage>
</organism>
<dbReference type="PANTHER" id="PTHR43861">
    <property type="entry name" value="TRANS-ACONITATE 2-METHYLTRANSFERASE-RELATED"/>
    <property type="match status" value="1"/>
</dbReference>
<dbReference type="PANTHER" id="PTHR43861:SF6">
    <property type="entry name" value="METHYLTRANSFERASE TYPE 11"/>
    <property type="match status" value="1"/>
</dbReference>
<evidence type="ECO:0000259" key="1">
    <source>
        <dbReference type="Pfam" id="PF08241"/>
    </source>
</evidence>
<protein>
    <submittedName>
        <fullName evidence="2">Class I SAM-dependent methyltransferase</fullName>
        <ecNumber evidence="2">2.1.-.-</ecNumber>
    </submittedName>
</protein>
<dbReference type="SUPFAM" id="SSF53335">
    <property type="entry name" value="S-adenosyl-L-methionine-dependent methyltransferases"/>
    <property type="match status" value="1"/>
</dbReference>
<dbReference type="RefSeq" id="WP_263184930.1">
    <property type="nucleotide sequence ID" value="NZ_CP132914.1"/>
</dbReference>
<gene>
    <name evidence="2" type="ORF">RA178_07120</name>
</gene>
<keyword evidence="2" id="KW-0808">Transferase</keyword>
<keyword evidence="2" id="KW-0489">Methyltransferase</keyword>
<dbReference type="Gene3D" id="3.40.50.150">
    <property type="entry name" value="Vaccinia Virus protein VP39"/>
    <property type="match status" value="1"/>
</dbReference>
<dbReference type="InterPro" id="IPR013216">
    <property type="entry name" value="Methyltransf_11"/>
</dbReference>
<dbReference type="GO" id="GO:0008757">
    <property type="term" value="F:S-adenosylmethionine-dependent methyltransferase activity"/>
    <property type="evidence" value="ECO:0007669"/>
    <property type="project" value="InterPro"/>
</dbReference>
<dbReference type="EMBL" id="CP132914">
    <property type="protein sequence ID" value="WMB74374.1"/>
    <property type="molecule type" value="Genomic_DNA"/>
</dbReference>
<dbReference type="CDD" id="cd02440">
    <property type="entry name" value="AdoMet_MTases"/>
    <property type="match status" value="1"/>
</dbReference>
<proteinExistence type="predicted"/>
<sequence length="196" mass="22617">MSWETHYREVRAKKPLVWPDINVIRQVSRLDLKPDARLLDLGCGEGRNIRALLELGFRQVYGADQSEAALEIVKSRYQLPQQQLLCGSVPDVLTPFSAQHFDMILCWGLMHYLKQPEFTLQAISHVLKSGASLIISFNAKEERRKTVDTVKSYYDDNEIRQLIERVGLTIQSIGKVTDENFTDGRIESYYWLTARK</sequence>
<name>A0AA50KGA5_9GAMM</name>
<dbReference type="Pfam" id="PF08241">
    <property type="entry name" value="Methyltransf_11"/>
    <property type="match status" value="1"/>
</dbReference>
<dbReference type="GO" id="GO:0032259">
    <property type="term" value="P:methylation"/>
    <property type="evidence" value="ECO:0007669"/>
    <property type="project" value="UniProtKB-KW"/>
</dbReference>